<comment type="caution">
    <text evidence="3">The sequence shown here is derived from an EMBL/GenBank/DDBJ whole genome shotgun (WGS) entry which is preliminary data.</text>
</comment>
<evidence type="ECO:0000313" key="3">
    <source>
        <dbReference type="EMBL" id="MFC3569542.1"/>
    </source>
</evidence>
<sequence>MTAFAALPELYVSPAAGQGLRADAARLAAWDLTAEQTAELALMMDGGLFPLRGYLSQADHQAVLADGRLASGMVWPLPLALAVPDGLAAELEPGQDIALREPGGAVLAIMSVTDIWGAGPALLGGRIKGLAAPRGRDAALTPNALRARFRAAGCRQVLAELGAGGVMLRPDRGEPVALPLAVESALGQAILARNHGATHLLLPEDAAARRLLCAHADGLGLDPVG</sequence>
<keyword evidence="4" id="KW-1185">Reference proteome</keyword>
<name>A0ABV7RZS4_9RHOB</name>
<keyword evidence="1" id="KW-0808">Transferase</keyword>
<proteinExistence type="predicted"/>
<dbReference type="InterPro" id="IPR050512">
    <property type="entry name" value="Sulf_AdTrans/APS_kinase"/>
</dbReference>
<evidence type="ECO:0000259" key="2">
    <source>
        <dbReference type="Pfam" id="PF14306"/>
    </source>
</evidence>
<dbReference type="SUPFAM" id="SSF88697">
    <property type="entry name" value="PUA domain-like"/>
    <property type="match status" value="1"/>
</dbReference>
<dbReference type="Pfam" id="PF14306">
    <property type="entry name" value="PUA_2"/>
    <property type="match status" value="1"/>
</dbReference>
<reference evidence="4" key="1">
    <citation type="journal article" date="2019" name="Int. J. Syst. Evol. Microbiol.">
        <title>The Global Catalogue of Microorganisms (GCM) 10K type strain sequencing project: providing services to taxonomists for standard genome sequencing and annotation.</title>
        <authorList>
            <consortium name="The Broad Institute Genomics Platform"/>
            <consortium name="The Broad Institute Genome Sequencing Center for Infectious Disease"/>
            <person name="Wu L."/>
            <person name="Ma J."/>
        </authorList>
    </citation>
    <scope>NUCLEOTIDE SEQUENCE [LARGE SCALE GENOMIC DNA]</scope>
    <source>
        <strain evidence="4">VKM B-3226</strain>
    </source>
</reference>
<dbReference type="PANTHER" id="PTHR42700">
    <property type="entry name" value="SULFATE ADENYLYLTRANSFERASE"/>
    <property type="match status" value="1"/>
</dbReference>
<gene>
    <name evidence="3" type="ORF">ACFOMP_08775</name>
</gene>
<dbReference type="Proteomes" id="UP001595596">
    <property type="component" value="Unassembled WGS sequence"/>
</dbReference>
<dbReference type="Gene3D" id="3.10.400.10">
    <property type="entry name" value="Sulfate adenylyltransferase"/>
    <property type="match status" value="1"/>
</dbReference>
<dbReference type="EMBL" id="JBHRXE010000019">
    <property type="protein sequence ID" value="MFC3569542.1"/>
    <property type="molecule type" value="Genomic_DNA"/>
</dbReference>
<evidence type="ECO:0000256" key="1">
    <source>
        <dbReference type="ARBA" id="ARBA00022679"/>
    </source>
</evidence>
<dbReference type="PANTHER" id="PTHR42700:SF1">
    <property type="entry name" value="SULFATE ADENYLYLTRANSFERASE"/>
    <property type="match status" value="1"/>
</dbReference>
<dbReference type="InterPro" id="IPR015947">
    <property type="entry name" value="PUA-like_sf"/>
</dbReference>
<dbReference type="InterPro" id="IPR025980">
    <property type="entry name" value="ATP-Sase_PUA-like_dom"/>
</dbReference>
<feature type="domain" description="ATP-sulfurylase PUA-like" evidence="2">
    <location>
        <begin position="6"/>
        <end position="117"/>
    </location>
</feature>
<dbReference type="RefSeq" id="WP_379029586.1">
    <property type="nucleotide sequence ID" value="NZ_JBHRXE010000019.1"/>
</dbReference>
<accession>A0ABV7RZS4</accession>
<evidence type="ECO:0000313" key="4">
    <source>
        <dbReference type="Proteomes" id="UP001595596"/>
    </source>
</evidence>
<organism evidence="3 4">
    <name type="scientific">Paracoccus simplex</name>
    <dbReference type="NCBI Taxonomy" id="2086346"/>
    <lineage>
        <taxon>Bacteria</taxon>
        <taxon>Pseudomonadati</taxon>
        <taxon>Pseudomonadota</taxon>
        <taxon>Alphaproteobacteria</taxon>
        <taxon>Rhodobacterales</taxon>
        <taxon>Paracoccaceae</taxon>
        <taxon>Paracoccus</taxon>
    </lineage>
</organism>
<protein>
    <submittedName>
        <fullName evidence="3">Transcription antiterminator BlgG</fullName>
    </submittedName>
</protein>